<dbReference type="OrthoDB" id="9810140at2"/>
<dbReference type="PANTHER" id="PTHR30204">
    <property type="entry name" value="REDOX-CYCLING DRUG-SENSING TRANSCRIPTIONAL ACTIVATOR SOXR"/>
    <property type="match status" value="1"/>
</dbReference>
<dbReference type="InterPro" id="IPR036724">
    <property type="entry name" value="Cobalamin-bd_sf"/>
</dbReference>
<dbReference type="SMART" id="SM00422">
    <property type="entry name" value="HTH_MERR"/>
    <property type="match status" value="1"/>
</dbReference>
<reference evidence="6 7" key="1">
    <citation type="submission" date="2017-06" db="EMBL/GenBank/DDBJ databases">
        <title>Sequencing and comparative analysis of myxobacterial genomes.</title>
        <authorList>
            <person name="Rupp O."/>
            <person name="Goesmann A."/>
            <person name="Sogaard-Andersen L."/>
        </authorList>
    </citation>
    <scope>NUCLEOTIDE SEQUENCE [LARGE SCALE GENOMIC DNA]</scope>
    <source>
        <strain evidence="6 7">DSM 14697</strain>
    </source>
</reference>
<dbReference type="CDD" id="cd01104">
    <property type="entry name" value="HTH_MlrA-CarA"/>
    <property type="match status" value="1"/>
</dbReference>
<evidence type="ECO:0000259" key="5">
    <source>
        <dbReference type="PROSITE" id="PS51332"/>
    </source>
</evidence>
<dbReference type="InterPro" id="IPR047057">
    <property type="entry name" value="MerR_fam"/>
</dbReference>
<dbReference type="Gene3D" id="1.10.1240.10">
    <property type="entry name" value="Methionine synthase domain"/>
    <property type="match status" value="1"/>
</dbReference>
<sequence>MAERTYRIHIAAELAGVRVELIRAWERRYGVLNPRRTPAGYRVYTDRDVAVLKQLKKLTDEGVAISEAAKLLPQLMAGLDAEAAARGGRPDARTHAGTWRESLLAAARAYDQPRVSDVLDEVLAALPPLKAFDDVLAPLLCDVGEHWAAGALTVAQEHLVSQMVRARLVGLLHAAPQGRHRHGVLACFPEEEHEMGLLGAALRLRHLGVRVTLLGQRVPAEDLGRAVAALRPDFVGLSAVASRSATAFEDTLTRVKQALPQGMPLWVGGAAARSHQDVCERLSAHVFQGEADWDRLAGA</sequence>
<evidence type="ECO:0000256" key="3">
    <source>
        <dbReference type="ARBA" id="ARBA00023163"/>
    </source>
</evidence>
<dbReference type="Pfam" id="PF02607">
    <property type="entry name" value="B12-binding_2"/>
    <property type="match status" value="1"/>
</dbReference>
<dbReference type="PROSITE" id="PS50937">
    <property type="entry name" value="HTH_MERR_2"/>
    <property type="match status" value="1"/>
</dbReference>
<feature type="domain" description="B12-binding" evidence="5">
    <location>
        <begin position="180"/>
        <end position="299"/>
    </location>
</feature>
<keyword evidence="2" id="KW-0238">DNA-binding</keyword>
<feature type="domain" description="HTH merR-type" evidence="4">
    <location>
        <begin position="5"/>
        <end position="74"/>
    </location>
</feature>
<keyword evidence="1" id="KW-0805">Transcription regulation</keyword>
<protein>
    <submittedName>
        <fullName evidence="6">Transcriptional regulator</fullName>
    </submittedName>
</protein>
<dbReference type="GO" id="GO:0003700">
    <property type="term" value="F:DNA-binding transcription factor activity"/>
    <property type="evidence" value="ECO:0007669"/>
    <property type="project" value="InterPro"/>
</dbReference>
<dbReference type="InterPro" id="IPR036594">
    <property type="entry name" value="Meth_synthase_dom"/>
</dbReference>
<evidence type="ECO:0000313" key="6">
    <source>
        <dbReference type="EMBL" id="ATB45343.1"/>
    </source>
</evidence>
<keyword evidence="7" id="KW-1185">Reference proteome</keyword>
<dbReference type="PANTHER" id="PTHR30204:SF67">
    <property type="entry name" value="HTH-TYPE TRANSCRIPTIONAL REGULATOR MLRA-RELATED"/>
    <property type="match status" value="1"/>
</dbReference>
<proteinExistence type="predicted"/>
<dbReference type="Proteomes" id="UP000217343">
    <property type="component" value="Chromosome"/>
</dbReference>
<dbReference type="InterPro" id="IPR003759">
    <property type="entry name" value="Cbl-bd_cap"/>
</dbReference>
<organism evidence="6 7">
    <name type="scientific">Corallococcus macrosporus DSM 14697</name>
    <dbReference type="NCBI Taxonomy" id="1189310"/>
    <lineage>
        <taxon>Bacteria</taxon>
        <taxon>Pseudomonadati</taxon>
        <taxon>Myxococcota</taxon>
        <taxon>Myxococcia</taxon>
        <taxon>Myxococcales</taxon>
        <taxon>Cystobacterineae</taxon>
        <taxon>Myxococcaceae</taxon>
        <taxon>Corallococcus</taxon>
    </lineage>
</organism>
<dbReference type="GO" id="GO:0031419">
    <property type="term" value="F:cobalamin binding"/>
    <property type="evidence" value="ECO:0007669"/>
    <property type="project" value="InterPro"/>
</dbReference>
<accession>A0A250JNV2</accession>
<gene>
    <name evidence="6" type="ORF">MYMAC_000928</name>
</gene>
<dbReference type="Pfam" id="PF02310">
    <property type="entry name" value="B12-binding"/>
    <property type="match status" value="1"/>
</dbReference>
<dbReference type="CDD" id="cd02065">
    <property type="entry name" value="B12-binding_like"/>
    <property type="match status" value="1"/>
</dbReference>
<evidence type="ECO:0000259" key="4">
    <source>
        <dbReference type="PROSITE" id="PS50937"/>
    </source>
</evidence>
<keyword evidence="3" id="KW-0804">Transcription</keyword>
<evidence type="ECO:0000256" key="1">
    <source>
        <dbReference type="ARBA" id="ARBA00023015"/>
    </source>
</evidence>
<dbReference type="AlphaFoldDB" id="A0A250JNV2"/>
<dbReference type="KEGG" id="mmas:MYMAC_000928"/>
<dbReference type="InterPro" id="IPR009061">
    <property type="entry name" value="DNA-bd_dom_put_sf"/>
</dbReference>
<dbReference type="PROSITE" id="PS51332">
    <property type="entry name" value="B12_BINDING"/>
    <property type="match status" value="1"/>
</dbReference>
<dbReference type="Gene3D" id="3.40.50.280">
    <property type="entry name" value="Cobalamin-binding domain"/>
    <property type="match status" value="1"/>
</dbReference>
<evidence type="ECO:0000313" key="7">
    <source>
        <dbReference type="Proteomes" id="UP000217343"/>
    </source>
</evidence>
<name>A0A250JNV2_9BACT</name>
<dbReference type="Pfam" id="PF13411">
    <property type="entry name" value="MerR_1"/>
    <property type="match status" value="1"/>
</dbReference>
<dbReference type="RefSeq" id="WP_095957206.1">
    <property type="nucleotide sequence ID" value="NZ_CP022203.1"/>
</dbReference>
<dbReference type="Gene3D" id="1.10.1660.10">
    <property type="match status" value="1"/>
</dbReference>
<dbReference type="EMBL" id="CP022203">
    <property type="protein sequence ID" value="ATB45343.1"/>
    <property type="molecule type" value="Genomic_DNA"/>
</dbReference>
<dbReference type="GO" id="GO:0003677">
    <property type="term" value="F:DNA binding"/>
    <property type="evidence" value="ECO:0007669"/>
    <property type="project" value="UniProtKB-KW"/>
</dbReference>
<dbReference type="InterPro" id="IPR000551">
    <property type="entry name" value="MerR-type_HTH_dom"/>
</dbReference>
<dbReference type="GO" id="GO:0046872">
    <property type="term" value="F:metal ion binding"/>
    <property type="evidence" value="ECO:0007669"/>
    <property type="project" value="InterPro"/>
</dbReference>
<dbReference type="SUPFAM" id="SSF52242">
    <property type="entry name" value="Cobalamin (vitamin B12)-binding domain"/>
    <property type="match status" value="1"/>
</dbReference>
<dbReference type="SUPFAM" id="SSF46955">
    <property type="entry name" value="Putative DNA-binding domain"/>
    <property type="match status" value="1"/>
</dbReference>
<dbReference type="InterPro" id="IPR006158">
    <property type="entry name" value="Cobalamin-bd"/>
</dbReference>
<evidence type="ECO:0000256" key="2">
    <source>
        <dbReference type="ARBA" id="ARBA00023125"/>
    </source>
</evidence>